<reference evidence="2 3" key="1">
    <citation type="journal article" date="2015" name="Genome Announc.">
        <title>Complete Genome Sequence of Bartonella ancashensis Strain 20.00, Isolated from the Blood of a Patient with Verruga Peruana.</title>
        <authorList>
            <person name="Hang J."/>
            <person name="Mullins K.E."/>
            <person name="Clifford R.J."/>
            <person name="Onmus-Leone F."/>
            <person name="Yang Y."/>
            <person name="Jiang J."/>
            <person name="Leguia M."/>
            <person name="Kasper M.R."/>
            <person name="Maguina C."/>
            <person name="Lesho E.P."/>
            <person name="Jarman R.G."/>
            <person name="Richards A.L."/>
            <person name="Blazes D."/>
        </authorList>
    </citation>
    <scope>NUCLEOTIDE SEQUENCE [LARGE SCALE GENOMIC DNA]</scope>
    <source>
        <strain evidence="2 3">20.00</strain>
    </source>
</reference>
<feature type="domain" description="SH3b" evidence="1">
    <location>
        <begin position="46"/>
        <end position="109"/>
    </location>
</feature>
<dbReference type="Proteomes" id="UP000057213">
    <property type="component" value="Chromosome"/>
</dbReference>
<dbReference type="STRING" id="1318743.PU02_0570"/>
<dbReference type="Gene3D" id="2.30.30.40">
    <property type="entry name" value="SH3 Domains"/>
    <property type="match status" value="1"/>
</dbReference>
<protein>
    <recommendedName>
        <fullName evidence="1">SH3b domain-containing protein</fullName>
    </recommendedName>
</protein>
<proteinExistence type="predicted"/>
<keyword evidence="3" id="KW-1185">Reference proteome</keyword>
<accession>A0A0M4LSH6</accession>
<name>A0A0M4LSH6_9HYPH</name>
<organism evidence="2 3">
    <name type="scientific">Bartonella ancashensis</name>
    <dbReference type="NCBI Taxonomy" id="1318743"/>
    <lineage>
        <taxon>Bacteria</taxon>
        <taxon>Pseudomonadati</taxon>
        <taxon>Pseudomonadota</taxon>
        <taxon>Alphaproteobacteria</taxon>
        <taxon>Hyphomicrobiales</taxon>
        <taxon>Bartonellaceae</taxon>
        <taxon>Bartonella</taxon>
    </lineage>
</organism>
<dbReference type="RefSeq" id="WP_053943966.1">
    <property type="nucleotide sequence ID" value="NZ_CP010401.1"/>
</dbReference>
<sequence length="181" mass="20853">MRNFRWLRFLAPLLFTVVEGFLSPSLISSYAQTMSYSIGPSGLPLPRFASIKPNRVNVRVGPSSQYAVIFIYRKKGLPVEIIQEYDQWRKIRDAEGDEGWVYKSLLSGKRTVLTIPWRKNTAQNLVLRKSPDNNARPVAKIGPNIIGNIRKCNGQWCELDIHNIRGWLHQTQLWGIYPDEK</sequence>
<dbReference type="Pfam" id="PF06347">
    <property type="entry name" value="SH3_4"/>
    <property type="match status" value="2"/>
</dbReference>
<dbReference type="InterPro" id="IPR010466">
    <property type="entry name" value="DUF1058"/>
</dbReference>
<dbReference type="KEGG" id="banc:PU02_0570"/>
<evidence type="ECO:0000259" key="1">
    <source>
        <dbReference type="SMART" id="SM00287"/>
    </source>
</evidence>
<dbReference type="SMART" id="SM00287">
    <property type="entry name" value="SH3b"/>
    <property type="match status" value="1"/>
</dbReference>
<dbReference type="PATRIC" id="fig|1318743.3.peg.583"/>
<dbReference type="InterPro" id="IPR003646">
    <property type="entry name" value="SH3-like_bac-type"/>
</dbReference>
<gene>
    <name evidence="2" type="ORF">PU02_0570</name>
</gene>
<dbReference type="EMBL" id="CP010401">
    <property type="protein sequence ID" value="ALE03384.1"/>
    <property type="molecule type" value="Genomic_DNA"/>
</dbReference>
<evidence type="ECO:0000313" key="3">
    <source>
        <dbReference type="Proteomes" id="UP000057213"/>
    </source>
</evidence>
<evidence type="ECO:0000313" key="2">
    <source>
        <dbReference type="EMBL" id="ALE03384.1"/>
    </source>
</evidence>
<dbReference type="AlphaFoldDB" id="A0A0M4LSH6"/>